<dbReference type="RefSeq" id="WP_063941174.1">
    <property type="nucleotide sequence ID" value="NZ_CP092442.2"/>
</dbReference>
<dbReference type="PANTHER" id="PTHR37292">
    <property type="entry name" value="VNG6097C"/>
    <property type="match status" value="1"/>
</dbReference>
<dbReference type="Pfam" id="PF03235">
    <property type="entry name" value="GmrSD_N"/>
    <property type="match status" value="1"/>
</dbReference>
<evidence type="ECO:0000313" key="3">
    <source>
        <dbReference type="Proteomes" id="UP001169985"/>
    </source>
</evidence>
<accession>A0AAW7LQL5</accession>
<reference evidence="2" key="1">
    <citation type="journal article" date="2023" name="Antimicrob Resist Infect Control">
        <title>Sanitary installations and wastewater plumbing as reservoir for the long-term circulation and transmission of carbapenemase producing Citrobacter freundii clones in a hospital setting.</title>
        <authorList>
            <person name="Hamerlinck H."/>
            <person name="Aerssens A."/>
            <person name="Boelens J."/>
            <person name="Dehaene A."/>
            <person name="McMahon M."/>
            <person name="Messiaen A.S."/>
            <person name="Vandendriessche S."/>
            <person name="Velghe A."/>
            <person name="Leroux-Roels I."/>
            <person name="Verhasselt B."/>
        </authorList>
    </citation>
    <scope>NUCLEOTIDE SEQUENCE</scope>
    <source>
        <strain evidence="2">UZG-GERCF-220920-Env23</strain>
    </source>
</reference>
<dbReference type="AlphaFoldDB" id="A0AAW7LQL5"/>
<proteinExistence type="predicted"/>
<protein>
    <submittedName>
        <fullName evidence="2">DUF262 domain-containing protein</fullName>
    </submittedName>
</protein>
<organism evidence="2 3">
    <name type="scientific">Citrobacter portucalensis</name>
    <dbReference type="NCBI Taxonomy" id="1639133"/>
    <lineage>
        <taxon>Bacteria</taxon>
        <taxon>Pseudomonadati</taxon>
        <taxon>Pseudomonadota</taxon>
        <taxon>Gammaproteobacteria</taxon>
        <taxon>Enterobacterales</taxon>
        <taxon>Enterobacteriaceae</taxon>
        <taxon>Citrobacter</taxon>
        <taxon>Citrobacter freundii complex</taxon>
    </lineage>
</organism>
<dbReference type="InterPro" id="IPR004919">
    <property type="entry name" value="GmrSD_N"/>
</dbReference>
<dbReference type="EMBL" id="JAQIHS010000012">
    <property type="protein sequence ID" value="MDN4368871.1"/>
    <property type="molecule type" value="Genomic_DNA"/>
</dbReference>
<name>A0AAW7LQL5_9ENTR</name>
<sequence>MAFSQLTIRQIIQKVSEGEIRIPAFQRDFVWEPDRVQFLMDSIYKGYPIGTVLFWRSREKLSFDRDLGPFTLPEPKKQYPIDYVLDGQQRITSIFSTFQTELLKNKSKNWVPIYFDLDAPENAQDSQFIATDDECVPENYIPLNIIFDVVEYGKYSRKLTNEEHIKKLDELQTKFKEASIPVETVETEEHSKIAIIFERINRNGIPLNTYQLLSAWTWSSEFDLRAKFEELSNKLDDVEYGDLGDEEDLLIKCCAAAMKEDSSSHAIVELKGDEVRNNFLSFQNGLLGAIDFLRRDCGVVSLKVLPYKSMLIPLTRFFMTNNAAGFHPNATQRHLLKKWFWHTCFSRKYSNSVDSAVSQDISAMVELRKDKYEKIERKKFEVTDEFFLENAFSVTSVNTKTFILLLAKKRPKSFLSGADVDLDDVLTSCNKTEFHHIFPDNYLKTKCGIDERIKRFCLANFAFLSQKDNRSIKDKSPIDYQNQIQKLLKDSIFQHSLIPTNGLEMNYSDFLKARVQLLKETANSLIDGTFTN</sequence>
<dbReference type="Proteomes" id="UP001169985">
    <property type="component" value="Unassembled WGS sequence"/>
</dbReference>
<comment type="caution">
    <text evidence="2">The sequence shown here is derived from an EMBL/GenBank/DDBJ whole genome shotgun (WGS) entry which is preliminary data.</text>
</comment>
<feature type="domain" description="GmrSD restriction endonucleases N-terminal" evidence="1">
    <location>
        <begin position="8"/>
        <end position="216"/>
    </location>
</feature>
<reference evidence="2" key="2">
    <citation type="submission" date="2023-01" db="EMBL/GenBank/DDBJ databases">
        <authorList>
            <person name="Hamerlinck H."/>
            <person name="Aerssens A."/>
            <person name="Boelens J."/>
            <person name="Messiaen A.-S."/>
            <person name="Vandendriessche S."/>
            <person name="Velghe A."/>
            <person name="Verhasselt B."/>
            <person name="Leroux-Roels I."/>
        </authorList>
    </citation>
    <scope>NUCLEOTIDE SEQUENCE</scope>
    <source>
        <strain evidence="2">UZG-GERCF-220920-Env23</strain>
    </source>
</reference>
<evidence type="ECO:0000259" key="1">
    <source>
        <dbReference type="Pfam" id="PF03235"/>
    </source>
</evidence>
<dbReference type="PANTHER" id="PTHR37292:SF2">
    <property type="entry name" value="DUF262 DOMAIN-CONTAINING PROTEIN"/>
    <property type="match status" value="1"/>
</dbReference>
<evidence type="ECO:0000313" key="2">
    <source>
        <dbReference type="EMBL" id="MDN4368871.1"/>
    </source>
</evidence>
<gene>
    <name evidence="2" type="ORF">PEY55_11300</name>
</gene>